<comment type="caution">
    <text evidence="1">The sequence shown here is derived from an EMBL/GenBank/DDBJ whole genome shotgun (WGS) entry which is preliminary data.</text>
</comment>
<proteinExistence type="predicted"/>
<reference evidence="1" key="1">
    <citation type="submission" date="2022-04" db="EMBL/GenBank/DDBJ databases">
        <title>Genome of the entomopathogenic fungus Entomophthora muscae.</title>
        <authorList>
            <person name="Elya C."/>
            <person name="Lovett B.R."/>
            <person name="Lee E."/>
            <person name="Macias A.M."/>
            <person name="Hajek A.E."/>
            <person name="De Bivort B.L."/>
            <person name="Kasson M.T."/>
            <person name="De Fine Licht H.H."/>
            <person name="Stajich J.E."/>
        </authorList>
    </citation>
    <scope>NUCLEOTIDE SEQUENCE</scope>
    <source>
        <strain evidence="1">Berkeley</strain>
    </source>
</reference>
<dbReference type="Proteomes" id="UP001165960">
    <property type="component" value="Unassembled WGS sequence"/>
</dbReference>
<sequence>MRNPLTLLMLVASDPTVLLVFCVLFIFLSLYLQGHRDSPFVYLCCASEHNTITTWNCRTALHPEVVIPQIAHQTVSLPYAEQLVQPGIEVLHEDNTTEHLTKLLHTVNVSAPLESFQEASPAVRATMATFIKKFKGLSVHQVYKIVEIRKNHQDCT</sequence>
<accession>A0ACC2RRY7</accession>
<gene>
    <name evidence="1" type="ORF">DSO57_1030914</name>
</gene>
<keyword evidence="2" id="KW-1185">Reference proteome</keyword>
<dbReference type="EMBL" id="QTSX02006607">
    <property type="protein sequence ID" value="KAJ9052765.1"/>
    <property type="molecule type" value="Genomic_DNA"/>
</dbReference>
<evidence type="ECO:0000313" key="2">
    <source>
        <dbReference type="Proteomes" id="UP001165960"/>
    </source>
</evidence>
<name>A0ACC2RRY7_9FUNG</name>
<evidence type="ECO:0000313" key="1">
    <source>
        <dbReference type="EMBL" id="KAJ9052765.1"/>
    </source>
</evidence>
<protein>
    <submittedName>
        <fullName evidence="1">Uncharacterized protein</fullName>
    </submittedName>
</protein>
<organism evidence="1 2">
    <name type="scientific">Entomophthora muscae</name>
    <dbReference type="NCBI Taxonomy" id="34485"/>
    <lineage>
        <taxon>Eukaryota</taxon>
        <taxon>Fungi</taxon>
        <taxon>Fungi incertae sedis</taxon>
        <taxon>Zoopagomycota</taxon>
        <taxon>Entomophthoromycotina</taxon>
        <taxon>Entomophthoromycetes</taxon>
        <taxon>Entomophthorales</taxon>
        <taxon>Entomophthoraceae</taxon>
        <taxon>Entomophthora</taxon>
    </lineage>
</organism>